<dbReference type="GO" id="GO:0004616">
    <property type="term" value="F:phosphogluconate dehydrogenase (decarboxylating) activity"/>
    <property type="evidence" value="ECO:0007669"/>
    <property type="project" value="InterPro"/>
</dbReference>
<dbReference type="GO" id="GO:0016054">
    <property type="term" value="P:organic acid catabolic process"/>
    <property type="evidence" value="ECO:0007669"/>
    <property type="project" value="UniProtKB-ARBA"/>
</dbReference>
<evidence type="ECO:0000259" key="7">
    <source>
        <dbReference type="Pfam" id="PF03446"/>
    </source>
</evidence>
<evidence type="ECO:0000256" key="5">
    <source>
        <dbReference type="PIRSR" id="PIRSR000103-1"/>
    </source>
</evidence>
<proteinExistence type="inferred from homology"/>
<dbReference type="Proteomes" id="UP000663792">
    <property type="component" value="Unassembled WGS sequence"/>
</dbReference>
<dbReference type="InterPro" id="IPR036291">
    <property type="entry name" value="NAD(P)-bd_dom_sf"/>
</dbReference>
<dbReference type="PROSITE" id="PS00895">
    <property type="entry name" value="3_HYDROXYISOBUT_DH"/>
    <property type="match status" value="1"/>
</dbReference>
<accession>A0A938Y894</accession>
<evidence type="ECO:0000259" key="6">
    <source>
        <dbReference type="Pfam" id="PF00393"/>
    </source>
</evidence>
<comment type="similarity">
    <text evidence="2">Belongs to the HIBADH-related family.</text>
</comment>
<dbReference type="GO" id="GO:0006098">
    <property type="term" value="P:pentose-phosphate shunt"/>
    <property type="evidence" value="ECO:0007669"/>
    <property type="project" value="InterPro"/>
</dbReference>
<dbReference type="SUPFAM" id="SSF48179">
    <property type="entry name" value="6-phosphogluconate dehydrogenase C-terminal domain-like"/>
    <property type="match status" value="1"/>
</dbReference>
<feature type="domain" description="6-phosphogluconate dehydrogenase C-terminal" evidence="6">
    <location>
        <begin position="167"/>
        <end position="274"/>
    </location>
</feature>
<dbReference type="GO" id="GO:0050661">
    <property type="term" value="F:NADP binding"/>
    <property type="evidence" value="ECO:0007669"/>
    <property type="project" value="InterPro"/>
</dbReference>
<dbReference type="GO" id="GO:0019521">
    <property type="term" value="P:D-gluconate metabolic process"/>
    <property type="evidence" value="ECO:0007669"/>
    <property type="project" value="UniProtKB-KW"/>
</dbReference>
<dbReference type="InterPro" id="IPR002204">
    <property type="entry name" value="3-OH-isobutyrate_DH-rel_CS"/>
</dbReference>
<feature type="domain" description="6-phosphogluconate dehydrogenase NADP-binding" evidence="7">
    <location>
        <begin position="2"/>
        <end position="154"/>
    </location>
</feature>
<keyword evidence="9" id="KW-1185">Reference proteome</keyword>
<dbReference type="InterPro" id="IPR008927">
    <property type="entry name" value="6-PGluconate_DH-like_C_sf"/>
</dbReference>
<evidence type="ECO:0000313" key="8">
    <source>
        <dbReference type="EMBL" id="MBM9467851.1"/>
    </source>
</evidence>
<sequence>MQIGLIGLGKMGGGMVRRLQEAGHRVFGVDLGADARRAAEEHGATTFEDVGSMIAALPAPRVVWIMLPAGRITREAIAGLAGQLTEGDLVVDGGNSDFRDAPGHAQTLGAAGVGFADVGVSGGQWGWQAGYGMMVGASDEHFELLEPALQALAAPDGYSLVGGVGAGHLVKAIHNGVQYGVLQAYAEGFALLSAHEEVDRLAAMSAWQGGSSIRGWLLGQMVTALRESPDLDGALTAVADSGMGRWTAEEAIRLAVPTPVLAAALHARFASRSDGAANKLLTASRAQIGGQKS</sequence>
<protein>
    <submittedName>
        <fullName evidence="8">NADP-dependent phosphogluconate dehydrogenase</fullName>
    </submittedName>
</protein>
<evidence type="ECO:0000256" key="3">
    <source>
        <dbReference type="ARBA" id="ARBA00023002"/>
    </source>
</evidence>
<dbReference type="InterPro" id="IPR015815">
    <property type="entry name" value="HIBADH-related"/>
</dbReference>
<dbReference type="AlphaFoldDB" id="A0A938Y894"/>
<dbReference type="Gene3D" id="1.10.1040.10">
    <property type="entry name" value="N-(1-d-carboxylethyl)-l-norvaline Dehydrogenase, domain 2"/>
    <property type="match status" value="1"/>
</dbReference>
<reference evidence="8" key="1">
    <citation type="submission" date="2021-01" db="EMBL/GenBank/DDBJ databases">
        <title>YIM 132084 draft genome.</title>
        <authorList>
            <person name="An D."/>
        </authorList>
    </citation>
    <scope>NUCLEOTIDE SEQUENCE</scope>
    <source>
        <strain evidence="8">YIM 132084</strain>
    </source>
</reference>
<dbReference type="Gene3D" id="3.40.50.720">
    <property type="entry name" value="NAD(P)-binding Rossmann-like Domain"/>
    <property type="match status" value="1"/>
</dbReference>
<comment type="similarity">
    <text evidence="1">Belongs to the 6-phosphogluconate dehydrogenase family.</text>
</comment>
<dbReference type="Pfam" id="PF00393">
    <property type="entry name" value="6PGD"/>
    <property type="match status" value="1"/>
</dbReference>
<dbReference type="SUPFAM" id="SSF51735">
    <property type="entry name" value="NAD(P)-binding Rossmann-fold domains"/>
    <property type="match status" value="1"/>
</dbReference>
<gene>
    <name evidence="8" type="ORF">JL106_11210</name>
</gene>
<dbReference type="EMBL" id="JAERWK010000014">
    <property type="protein sequence ID" value="MBM9467851.1"/>
    <property type="molecule type" value="Genomic_DNA"/>
</dbReference>
<evidence type="ECO:0000256" key="4">
    <source>
        <dbReference type="ARBA" id="ARBA00023064"/>
    </source>
</evidence>
<dbReference type="NCBIfam" id="NF007161">
    <property type="entry name" value="PRK09599.1"/>
    <property type="match status" value="1"/>
</dbReference>
<dbReference type="PIRSF" id="PIRSF000103">
    <property type="entry name" value="HIBADH"/>
    <property type="match status" value="1"/>
</dbReference>
<dbReference type="Pfam" id="PF03446">
    <property type="entry name" value="NAD_binding_2"/>
    <property type="match status" value="1"/>
</dbReference>
<dbReference type="InterPro" id="IPR006183">
    <property type="entry name" value="Pgluconate_DH"/>
</dbReference>
<name>A0A938Y894_9ACTN</name>
<dbReference type="InterPro" id="IPR006114">
    <property type="entry name" value="6PGDH_C"/>
</dbReference>
<evidence type="ECO:0000256" key="2">
    <source>
        <dbReference type="ARBA" id="ARBA00009080"/>
    </source>
</evidence>
<feature type="active site" evidence="5">
    <location>
        <position position="171"/>
    </location>
</feature>
<evidence type="ECO:0000256" key="1">
    <source>
        <dbReference type="ARBA" id="ARBA00008419"/>
    </source>
</evidence>
<dbReference type="PRINTS" id="PR00076">
    <property type="entry name" value="6PGDHDRGNASE"/>
</dbReference>
<organism evidence="8 9">
    <name type="scientific">Nakamurella leprariae</name>
    <dbReference type="NCBI Taxonomy" id="2803911"/>
    <lineage>
        <taxon>Bacteria</taxon>
        <taxon>Bacillati</taxon>
        <taxon>Actinomycetota</taxon>
        <taxon>Actinomycetes</taxon>
        <taxon>Nakamurellales</taxon>
        <taxon>Nakamurellaceae</taxon>
        <taxon>Nakamurella</taxon>
    </lineage>
</organism>
<evidence type="ECO:0000313" key="9">
    <source>
        <dbReference type="Proteomes" id="UP000663792"/>
    </source>
</evidence>
<dbReference type="RefSeq" id="WP_205260814.1">
    <property type="nucleotide sequence ID" value="NZ_JAERWK010000014.1"/>
</dbReference>
<keyword evidence="3" id="KW-0560">Oxidoreductase</keyword>
<dbReference type="InterPro" id="IPR006115">
    <property type="entry name" value="6PGDH_NADP-bd"/>
</dbReference>
<dbReference type="InterPro" id="IPR013328">
    <property type="entry name" value="6PGD_dom2"/>
</dbReference>
<comment type="caution">
    <text evidence="8">The sequence shown here is derived from an EMBL/GenBank/DDBJ whole genome shotgun (WGS) entry which is preliminary data.</text>
</comment>
<keyword evidence="4" id="KW-0311">Gluconate utilization</keyword>
<dbReference type="PANTHER" id="PTHR11811">
    <property type="entry name" value="6-PHOSPHOGLUCONATE DEHYDROGENASE"/>
    <property type="match status" value="1"/>
</dbReference>